<proteinExistence type="predicted"/>
<dbReference type="Pfam" id="PF04338">
    <property type="entry name" value="DUF481"/>
    <property type="match status" value="1"/>
</dbReference>
<organism evidence="1 2">
    <name type="scientific">Sphingomonas aerophila</name>
    <dbReference type="NCBI Taxonomy" id="1344948"/>
    <lineage>
        <taxon>Bacteria</taxon>
        <taxon>Pseudomonadati</taxon>
        <taxon>Pseudomonadota</taxon>
        <taxon>Alphaproteobacteria</taxon>
        <taxon>Sphingomonadales</taxon>
        <taxon>Sphingomonadaceae</taxon>
        <taxon>Sphingomonas</taxon>
    </lineage>
</organism>
<dbReference type="EMBL" id="JACIJK010000002">
    <property type="protein sequence ID" value="MBB5713771.1"/>
    <property type="molecule type" value="Genomic_DNA"/>
</dbReference>
<dbReference type="AlphaFoldDB" id="A0A7W9BBI3"/>
<keyword evidence="2" id="KW-1185">Reference proteome</keyword>
<sequence length="304" mass="33181">MPLLLAALLTAAVVPDDKPAQARWSDQAIPESIRAMLDAALAGGNDGEINTIVKLARTADPASGDAVLKIAQDWRADREKQRRAVIMDAGFLHLWRGRLEVGGFLTTGNSDTSGLSAVADLSREGLRWRHKLRGQIDYQSNLGVTTREHYMASYEPNFKIDDRAYVYGQAQYESDRFLGFYDRASASVGAGYSAIKSPSLTLDLELGPAFRYTNFTDANRTSELATRGSLDVAWRITNALSVRETASAYVQRVNSTISTKTALNAKLLGPLSAQLSYNVQYESDPPLGSVSTDTTTRASLVYAF</sequence>
<protein>
    <submittedName>
        <fullName evidence="1">Putative salt-induced outer membrane protein</fullName>
    </submittedName>
</protein>
<dbReference type="InterPro" id="IPR007433">
    <property type="entry name" value="DUF481"/>
</dbReference>
<dbReference type="RefSeq" id="WP_184054509.1">
    <property type="nucleotide sequence ID" value="NZ_JACIJK010000002.1"/>
</dbReference>
<dbReference type="Proteomes" id="UP000546200">
    <property type="component" value="Unassembled WGS sequence"/>
</dbReference>
<name>A0A7W9BBI3_9SPHN</name>
<reference evidence="1 2" key="1">
    <citation type="submission" date="2020-08" db="EMBL/GenBank/DDBJ databases">
        <title>Genomic Encyclopedia of Type Strains, Phase IV (KMG-IV): sequencing the most valuable type-strain genomes for metagenomic binning, comparative biology and taxonomic classification.</title>
        <authorList>
            <person name="Goeker M."/>
        </authorList>
    </citation>
    <scope>NUCLEOTIDE SEQUENCE [LARGE SCALE GENOMIC DNA]</scope>
    <source>
        <strain evidence="1 2">DSM 100044</strain>
    </source>
</reference>
<accession>A0A7W9BBI3</accession>
<comment type="caution">
    <text evidence="1">The sequence shown here is derived from an EMBL/GenBank/DDBJ whole genome shotgun (WGS) entry which is preliminary data.</text>
</comment>
<evidence type="ECO:0000313" key="1">
    <source>
        <dbReference type="EMBL" id="MBB5713771.1"/>
    </source>
</evidence>
<gene>
    <name evidence="1" type="ORF">FHS94_000594</name>
</gene>
<evidence type="ECO:0000313" key="2">
    <source>
        <dbReference type="Proteomes" id="UP000546200"/>
    </source>
</evidence>